<dbReference type="AlphaFoldDB" id="F4RRB4"/>
<dbReference type="EMBL" id="GL883115">
    <property type="protein sequence ID" value="EGG04909.1"/>
    <property type="molecule type" value="Genomic_DNA"/>
</dbReference>
<name>F4RRB4_MELLP</name>
<reference evidence="3" key="1">
    <citation type="journal article" date="2011" name="Proc. Natl. Acad. Sci. U.S.A.">
        <title>Obligate biotrophy features unraveled by the genomic analysis of rust fungi.</title>
        <authorList>
            <person name="Duplessis S."/>
            <person name="Cuomo C.A."/>
            <person name="Lin Y.-C."/>
            <person name="Aerts A."/>
            <person name="Tisserant E."/>
            <person name="Veneault-Fourrey C."/>
            <person name="Joly D.L."/>
            <person name="Hacquard S."/>
            <person name="Amselem J."/>
            <person name="Cantarel B.L."/>
            <person name="Chiu R."/>
            <person name="Coutinho P.M."/>
            <person name="Feau N."/>
            <person name="Field M."/>
            <person name="Frey P."/>
            <person name="Gelhaye E."/>
            <person name="Goldberg J."/>
            <person name="Grabherr M.G."/>
            <person name="Kodira C.D."/>
            <person name="Kohler A."/>
            <person name="Kuees U."/>
            <person name="Lindquist E.A."/>
            <person name="Lucas S.M."/>
            <person name="Mago R."/>
            <person name="Mauceli E."/>
            <person name="Morin E."/>
            <person name="Murat C."/>
            <person name="Pangilinan J.L."/>
            <person name="Park R."/>
            <person name="Pearson M."/>
            <person name="Quesneville H."/>
            <person name="Rouhier N."/>
            <person name="Sakthikumar S."/>
            <person name="Salamov A.A."/>
            <person name="Schmutz J."/>
            <person name="Selles B."/>
            <person name="Shapiro H."/>
            <person name="Tanguay P."/>
            <person name="Tuskan G.A."/>
            <person name="Henrissat B."/>
            <person name="Van de Peer Y."/>
            <person name="Rouze P."/>
            <person name="Ellis J.G."/>
            <person name="Dodds P.N."/>
            <person name="Schein J.E."/>
            <person name="Zhong S."/>
            <person name="Hamelin R.C."/>
            <person name="Grigoriev I.V."/>
            <person name="Szabo L.J."/>
            <person name="Martin F."/>
        </authorList>
    </citation>
    <scope>NUCLEOTIDE SEQUENCE [LARGE SCALE GENOMIC DNA]</scope>
    <source>
        <strain evidence="3">98AG31 / pathotype 3-4-7</strain>
    </source>
</reference>
<dbReference type="Proteomes" id="UP000001072">
    <property type="component" value="Unassembled WGS sequence"/>
</dbReference>
<dbReference type="InParanoid" id="F4RRB4"/>
<organism evidence="3">
    <name type="scientific">Melampsora larici-populina (strain 98AG31 / pathotype 3-4-7)</name>
    <name type="common">Poplar leaf rust fungus</name>
    <dbReference type="NCBI Taxonomy" id="747676"/>
    <lineage>
        <taxon>Eukaryota</taxon>
        <taxon>Fungi</taxon>
        <taxon>Dikarya</taxon>
        <taxon>Basidiomycota</taxon>
        <taxon>Pucciniomycotina</taxon>
        <taxon>Pucciniomycetes</taxon>
        <taxon>Pucciniales</taxon>
        <taxon>Melampsoraceae</taxon>
        <taxon>Melampsora</taxon>
    </lineage>
</organism>
<feature type="compositionally biased region" description="Low complexity" evidence="1">
    <location>
        <begin position="29"/>
        <end position="40"/>
    </location>
</feature>
<protein>
    <recommendedName>
        <fullName evidence="4">GCM domain-containing protein</fullName>
    </recommendedName>
</protein>
<evidence type="ECO:0000256" key="1">
    <source>
        <dbReference type="SAM" id="MobiDB-lite"/>
    </source>
</evidence>
<dbReference type="OrthoDB" id="3046222at2759"/>
<feature type="compositionally biased region" description="Polar residues" evidence="1">
    <location>
        <begin position="41"/>
        <end position="52"/>
    </location>
</feature>
<evidence type="ECO:0000313" key="2">
    <source>
        <dbReference type="EMBL" id="EGG04909.1"/>
    </source>
</evidence>
<keyword evidence="3" id="KW-1185">Reference proteome</keyword>
<feature type="compositionally biased region" description="Basic residues" evidence="1">
    <location>
        <begin position="54"/>
        <end position="64"/>
    </location>
</feature>
<evidence type="ECO:0000313" key="3">
    <source>
        <dbReference type="Proteomes" id="UP000001072"/>
    </source>
</evidence>
<dbReference type="VEuPathDB" id="FungiDB:MELLADRAFT_88323"/>
<feature type="compositionally biased region" description="Acidic residues" evidence="1">
    <location>
        <begin position="7"/>
        <end position="22"/>
    </location>
</feature>
<gene>
    <name evidence="2" type="ORF">MELLADRAFT_88323</name>
</gene>
<evidence type="ECO:0008006" key="4">
    <source>
        <dbReference type="Google" id="ProtNLM"/>
    </source>
</evidence>
<dbReference type="eggNOG" id="ENOG502S7P8">
    <property type="taxonomic scope" value="Eukaryota"/>
</dbReference>
<dbReference type="KEGG" id="mlr:MELLADRAFT_88323"/>
<feature type="region of interest" description="Disordered" evidence="1">
    <location>
        <begin position="1"/>
        <end position="65"/>
    </location>
</feature>
<accession>F4RRB4</accession>
<sequence length="574" mass="65213">MSSDSDNLYEVEEDYEEEEEDAPLPSAISQKSLLQSQQSKTNTNETSSNESAPQKKKVGKKGKKTFSLPQDRESFVTFIDDNTTLDDEGYPLLPNENTMFVWQPGRTIRFTCLGVLICNDSDCRYRGSPPTSSNKRVEWASNQQKCPAARCPGILEHLQCKDTICRLDEHLPSGWGIVCHSGFHQHPWPRRGKPDKLSLGKLGKKVVKNPEVGPLRLKVGRAPAGKQEIGTASSIHPAFGNLHRTGYYRRKLLVAAGVIPEKKIPGAGDSFLLDMIHWAKFFFYSNFILTCVSSFCFDMDTHMTFQTKWMASMLLTRDENDRIYGGGLILDVTYKFFANGYLLTTSMFNDVLNRWIPIQLTWLNGMTEDHYASHFTTLMRQMQEAQISSRISSAECDVLVRQVVDFSMAQKSGFIMAYMDVFKEANRQVALSKLKGCHEHFRAQVTRIKRNRVIIPADDEATFQKAAFGLLKLDEPGGLSFNKKISKLRKEYPKAKRWIGWWQAAYIQSMLFRSRPKQVDDDGLCDDLSATTNAQESMHRVYYMISKGNCTVQIGLVQLYALVGSLERDYHDLC</sequence>
<proteinExistence type="predicted"/>
<dbReference type="GeneID" id="18934838"/>
<dbReference type="HOGENOM" id="CLU_016062_0_0_1"/>
<dbReference type="RefSeq" id="XP_007411662.1">
    <property type="nucleotide sequence ID" value="XM_007411600.1"/>
</dbReference>